<feature type="signal peptide" evidence="1">
    <location>
        <begin position="1"/>
        <end position="16"/>
    </location>
</feature>
<protein>
    <submittedName>
        <fullName evidence="2">Uncharacterized protein</fullName>
    </submittedName>
</protein>
<dbReference type="GeneID" id="5039353"/>
<keyword evidence="1" id="KW-0732">Signal</keyword>
<reference evidence="2 3" key="1">
    <citation type="journal article" date="2006" name="Nature">
        <title>Global trends of whole-genome duplications revealed by the ciliate Paramecium tetraurelia.</title>
        <authorList>
            <consortium name="Genoscope"/>
            <person name="Aury J.-M."/>
            <person name="Jaillon O."/>
            <person name="Duret L."/>
            <person name="Noel B."/>
            <person name="Jubin C."/>
            <person name="Porcel B.M."/>
            <person name="Segurens B."/>
            <person name="Daubin V."/>
            <person name="Anthouard V."/>
            <person name="Aiach N."/>
            <person name="Arnaiz O."/>
            <person name="Billaut A."/>
            <person name="Beisson J."/>
            <person name="Blanc I."/>
            <person name="Bouhouche K."/>
            <person name="Camara F."/>
            <person name="Duharcourt S."/>
            <person name="Guigo R."/>
            <person name="Gogendeau D."/>
            <person name="Katinka M."/>
            <person name="Keller A.-M."/>
            <person name="Kissmehl R."/>
            <person name="Klotz C."/>
            <person name="Koll F."/>
            <person name="Le Moue A."/>
            <person name="Lepere C."/>
            <person name="Malinsky S."/>
            <person name="Nowacki M."/>
            <person name="Nowak J.K."/>
            <person name="Plattner H."/>
            <person name="Poulain J."/>
            <person name="Ruiz F."/>
            <person name="Serrano V."/>
            <person name="Zagulski M."/>
            <person name="Dessen P."/>
            <person name="Betermier M."/>
            <person name="Weissenbach J."/>
            <person name="Scarpelli C."/>
            <person name="Schachter V."/>
            <person name="Sperling L."/>
            <person name="Meyer E."/>
            <person name="Cohen J."/>
            <person name="Wincker P."/>
        </authorList>
    </citation>
    <scope>NUCLEOTIDE SEQUENCE [LARGE SCALE GENOMIC DNA]</scope>
    <source>
        <strain evidence="2 3">Stock d4-2</strain>
    </source>
</reference>
<dbReference type="InParanoid" id="A0DT04"/>
<dbReference type="KEGG" id="ptm:GSPATT00019864001"/>
<evidence type="ECO:0000256" key="1">
    <source>
        <dbReference type="SAM" id="SignalP"/>
    </source>
</evidence>
<evidence type="ECO:0000313" key="3">
    <source>
        <dbReference type="Proteomes" id="UP000000600"/>
    </source>
</evidence>
<dbReference type="EMBL" id="CT868563">
    <property type="protein sequence ID" value="CAK86171.1"/>
    <property type="molecule type" value="Genomic_DNA"/>
</dbReference>
<dbReference type="OrthoDB" id="287764at2759"/>
<accession>A0DT04</accession>
<dbReference type="OMA" id="ETRNCFE"/>
<keyword evidence="3" id="KW-1185">Reference proteome</keyword>
<proteinExistence type="predicted"/>
<dbReference type="HOGENOM" id="CLU_1573683_0_0_1"/>
<name>A0DT04_PARTE</name>
<gene>
    <name evidence="2" type="ORF">GSPATT00019864001</name>
</gene>
<dbReference type="RefSeq" id="XP_001453568.1">
    <property type="nucleotide sequence ID" value="XM_001453531.2"/>
</dbReference>
<sequence length="170" mass="19471">MKSEIILTLLFVSALATVERDANQEALEGVWSYFNKKGPFTVSKCGSDQDHKDAFLFTGYFLRKADIGSTSEINPLIAEAEQFYYSLPLETRNCFESNEEAIELGKFLGLEQYTQDELKDKVSSWVGSHFFIYKRLIKAAGNDWNNWKDYKLTGKDLAELLQRILTDSIE</sequence>
<organism evidence="2 3">
    <name type="scientific">Paramecium tetraurelia</name>
    <dbReference type="NCBI Taxonomy" id="5888"/>
    <lineage>
        <taxon>Eukaryota</taxon>
        <taxon>Sar</taxon>
        <taxon>Alveolata</taxon>
        <taxon>Ciliophora</taxon>
        <taxon>Intramacronucleata</taxon>
        <taxon>Oligohymenophorea</taxon>
        <taxon>Peniculida</taxon>
        <taxon>Parameciidae</taxon>
        <taxon>Paramecium</taxon>
    </lineage>
</organism>
<evidence type="ECO:0000313" key="2">
    <source>
        <dbReference type="EMBL" id="CAK86171.1"/>
    </source>
</evidence>
<dbReference type="AlphaFoldDB" id="A0DT04"/>
<feature type="chain" id="PRO_5002624037" evidence="1">
    <location>
        <begin position="17"/>
        <end position="170"/>
    </location>
</feature>
<dbReference type="Proteomes" id="UP000000600">
    <property type="component" value="Unassembled WGS sequence"/>
</dbReference>